<dbReference type="Gene3D" id="3.40.190.10">
    <property type="entry name" value="Periplasmic binding protein-like II"/>
    <property type="match status" value="2"/>
</dbReference>
<dbReference type="OrthoDB" id="368476at2"/>
<feature type="chain" id="PRO_5003151724" evidence="3">
    <location>
        <begin position="19"/>
        <end position="302"/>
    </location>
</feature>
<keyword evidence="6" id="KW-1185">Reference proteome</keyword>
<gene>
    <name evidence="5" type="ordered locus">Fbal_3230</name>
</gene>
<reference evidence="5 6" key="1">
    <citation type="journal article" date="2010" name="Stand. Genomic Sci.">
        <title>Complete genome sequence of Ferrimonas balearica type strain (PAT).</title>
        <authorList>
            <person name="Nolan M."/>
            <person name="Sikorski J."/>
            <person name="Davenport K."/>
            <person name="Lucas S."/>
            <person name="Glavina Del Rio T."/>
            <person name="Tice H."/>
            <person name="Cheng J."/>
            <person name="Goodwin L."/>
            <person name="Pitluck S."/>
            <person name="Liolios K."/>
            <person name="Ivanova N."/>
            <person name="Mavromatis K."/>
            <person name="Ovchinnikova G."/>
            <person name="Pati A."/>
            <person name="Chen A."/>
            <person name="Palaniappan K."/>
            <person name="Land M."/>
            <person name="Hauser L."/>
            <person name="Chang Y."/>
            <person name="Jeffries C."/>
            <person name="Tapia R."/>
            <person name="Brettin T."/>
            <person name="Detter J."/>
            <person name="Han C."/>
            <person name="Yasawong M."/>
            <person name="Rohde M."/>
            <person name="Tindall B."/>
            <person name="Goker M."/>
            <person name="Woyke T."/>
            <person name="Bristow J."/>
            <person name="Eisen J."/>
            <person name="Markowitz V."/>
            <person name="Hugenholtz P."/>
            <person name="Kyrpides N."/>
            <person name="Klenk H."/>
            <person name="Lapidus A."/>
        </authorList>
    </citation>
    <scope>NUCLEOTIDE SEQUENCE [LARGE SCALE GENOMIC DNA]</scope>
    <source>
        <strain evidence="6">DSM 9799 / CCM 4581 / KCTC 23876 / PAT</strain>
    </source>
</reference>
<dbReference type="HOGENOM" id="CLU_068019_0_0_6"/>
<evidence type="ECO:0000313" key="6">
    <source>
        <dbReference type="Proteomes" id="UP000006683"/>
    </source>
</evidence>
<accession>E1SVX8</accession>
<comment type="similarity">
    <text evidence="1">Belongs to the bacterial solute-binding protein 3 family.</text>
</comment>
<feature type="signal peptide" evidence="3">
    <location>
        <begin position="1"/>
        <end position="18"/>
    </location>
</feature>
<dbReference type="CDD" id="cd01009">
    <property type="entry name" value="PBP2_YfhD_N"/>
    <property type="match status" value="1"/>
</dbReference>
<evidence type="ECO:0000256" key="3">
    <source>
        <dbReference type="SAM" id="SignalP"/>
    </source>
</evidence>
<keyword evidence="2 3" id="KW-0732">Signal</keyword>
<sequence>MQAIRLLPRLLLALLVLAAPSAFPHDLEQVKQAGVLRHLGVPYAHFVANYTTPNGPQAEGFDVDLMQGFARYIGVDYQYVPTSWRTAFGQLTGIGTWLEKGELVIGPPQPIEGDVIANGVTILPWRKQLVAFSRPYFPSAVWLVARSDSPMSPIEPSGNRSQDIALVKSEMAHHTVLAMKYSCLDPDLYQLRQTQARLVFPIQERQLNEMVPAIMNKDAESTLLDVADTLIALEKWPGEIKVIGPVSEPQEMGVAFRKDAPALRHAFDQYLDSIIADGTYQALAEKHFPSVFYFFPEFFDNL</sequence>
<dbReference type="eggNOG" id="COG0834">
    <property type="taxonomic scope" value="Bacteria"/>
</dbReference>
<dbReference type="AlphaFoldDB" id="E1SVX8"/>
<dbReference type="KEGG" id="fbl:Fbal_3230"/>
<dbReference type="PANTHER" id="PTHR35936:SF17">
    <property type="entry name" value="ARGININE-BINDING EXTRACELLULAR PROTEIN ARTP"/>
    <property type="match status" value="1"/>
</dbReference>
<evidence type="ECO:0000256" key="2">
    <source>
        <dbReference type="ARBA" id="ARBA00022729"/>
    </source>
</evidence>
<protein>
    <submittedName>
        <fullName evidence="5">Amino acid ABC transporter substrate-binding protein, PAAT family</fullName>
    </submittedName>
</protein>
<evidence type="ECO:0000313" key="5">
    <source>
        <dbReference type="EMBL" id="ADN77429.1"/>
    </source>
</evidence>
<dbReference type="STRING" id="550540.Fbal_3230"/>
<dbReference type="RefSeq" id="WP_013346735.1">
    <property type="nucleotide sequence ID" value="NC_014541.1"/>
</dbReference>
<dbReference type="EMBL" id="CP002209">
    <property type="protein sequence ID" value="ADN77429.1"/>
    <property type="molecule type" value="Genomic_DNA"/>
</dbReference>
<dbReference type="InterPro" id="IPR001638">
    <property type="entry name" value="Solute-binding_3/MltF_N"/>
</dbReference>
<dbReference type="GeneID" id="67183445"/>
<dbReference type="Proteomes" id="UP000006683">
    <property type="component" value="Chromosome"/>
</dbReference>
<feature type="domain" description="Solute-binding protein family 3/N-terminal" evidence="4">
    <location>
        <begin position="35"/>
        <end position="291"/>
    </location>
</feature>
<dbReference type="Pfam" id="PF00497">
    <property type="entry name" value="SBP_bac_3"/>
    <property type="match status" value="1"/>
</dbReference>
<dbReference type="SMART" id="SM00062">
    <property type="entry name" value="PBPb"/>
    <property type="match status" value="1"/>
</dbReference>
<evidence type="ECO:0000256" key="1">
    <source>
        <dbReference type="ARBA" id="ARBA00010333"/>
    </source>
</evidence>
<dbReference type="SUPFAM" id="SSF53850">
    <property type="entry name" value="Periplasmic binding protein-like II"/>
    <property type="match status" value="1"/>
</dbReference>
<dbReference type="PANTHER" id="PTHR35936">
    <property type="entry name" value="MEMBRANE-BOUND LYTIC MUREIN TRANSGLYCOSYLASE F"/>
    <property type="match status" value="1"/>
</dbReference>
<proteinExistence type="inferred from homology"/>
<name>E1SVX8_FERBD</name>
<organism evidence="5 6">
    <name type="scientific">Ferrimonas balearica (strain DSM 9799 / CCM 4581 / KCTC 23876 / PAT)</name>
    <dbReference type="NCBI Taxonomy" id="550540"/>
    <lineage>
        <taxon>Bacteria</taxon>
        <taxon>Pseudomonadati</taxon>
        <taxon>Pseudomonadota</taxon>
        <taxon>Gammaproteobacteria</taxon>
        <taxon>Alteromonadales</taxon>
        <taxon>Ferrimonadaceae</taxon>
        <taxon>Ferrimonas</taxon>
    </lineage>
</organism>
<evidence type="ECO:0000259" key="4">
    <source>
        <dbReference type="SMART" id="SM00062"/>
    </source>
</evidence>